<gene>
    <name evidence="2" type="ORF">MPPM_4655</name>
</gene>
<proteinExistence type="predicted"/>
<evidence type="ECO:0000313" key="2">
    <source>
        <dbReference type="EMBL" id="BAU93260.1"/>
    </source>
</evidence>
<evidence type="ECO:0000313" key="3">
    <source>
        <dbReference type="Proteomes" id="UP000218288"/>
    </source>
</evidence>
<evidence type="ECO:0000256" key="1">
    <source>
        <dbReference type="SAM" id="SignalP"/>
    </source>
</evidence>
<name>A0A160PMM4_9HYPH</name>
<dbReference type="Proteomes" id="UP000218288">
    <property type="component" value="Chromosome"/>
</dbReference>
<organism evidence="2 3">
    <name type="scientific">Methylorubrum populi</name>
    <dbReference type="NCBI Taxonomy" id="223967"/>
    <lineage>
        <taxon>Bacteria</taxon>
        <taxon>Pseudomonadati</taxon>
        <taxon>Pseudomonadota</taxon>
        <taxon>Alphaproteobacteria</taxon>
        <taxon>Hyphomicrobiales</taxon>
        <taxon>Methylobacteriaceae</taxon>
        <taxon>Methylorubrum</taxon>
    </lineage>
</organism>
<dbReference type="AlphaFoldDB" id="A0A160PMM4"/>
<keyword evidence="1" id="KW-0732">Signal</keyword>
<dbReference type="EMBL" id="AP014809">
    <property type="protein sequence ID" value="BAU93260.1"/>
    <property type="molecule type" value="Genomic_DNA"/>
</dbReference>
<feature type="signal peptide" evidence="1">
    <location>
        <begin position="1"/>
        <end position="28"/>
    </location>
</feature>
<reference evidence="2 3" key="1">
    <citation type="journal article" date="2016" name="Genome Announc.">
        <title>Complete Genome Sequence of Methylobacterium populi P-1M, Isolated from Pink-Pigmented Household Biofilm.</title>
        <authorList>
            <person name="Morohoshi T."/>
            <person name="Ikeda T."/>
        </authorList>
    </citation>
    <scope>NUCLEOTIDE SEQUENCE [LARGE SCALE GENOMIC DNA]</scope>
    <source>
        <strain evidence="2 3">P-1M</strain>
    </source>
</reference>
<accession>A0A160PMM4</accession>
<protein>
    <submittedName>
        <fullName evidence="2">Uncharacterized protein</fullName>
    </submittedName>
</protein>
<feature type="chain" id="PRO_5007819711" evidence="1">
    <location>
        <begin position="29"/>
        <end position="130"/>
    </location>
</feature>
<sequence>MGSATGRTCVPIPALIPALMLAGLVAGAARAETAPDVSGARPLVIPQVEGERQGKVLGRALACGAERGRIERVLRAGRERMLAAVGRALTEERYALALDDAMRLETSLPAPSPGACDKALAGLERLEKAP</sequence>